<proteinExistence type="predicted"/>
<accession>A0ABT5TGP2</accession>
<gene>
    <name evidence="1" type="ORF">PUT78_18600</name>
</gene>
<evidence type="ECO:0000313" key="2">
    <source>
        <dbReference type="Proteomes" id="UP001431784"/>
    </source>
</evidence>
<comment type="caution">
    <text evidence="1">The sequence shown here is derived from an EMBL/GenBank/DDBJ whole genome shotgun (WGS) entry which is preliminary data.</text>
</comment>
<keyword evidence="2" id="KW-1185">Reference proteome</keyword>
<organism evidence="1 2">
    <name type="scientific">Roseinatronobacter alkalisoli</name>
    <dbReference type="NCBI Taxonomy" id="3028235"/>
    <lineage>
        <taxon>Bacteria</taxon>
        <taxon>Pseudomonadati</taxon>
        <taxon>Pseudomonadota</taxon>
        <taxon>Alphaproteobacteria</taxon>
        <taxon>Rhodobacterales</taxon>
        <taxon>Paracoccaceae</taxon>
        <taxon>Roseinatronobacter</taxon>
    </lineage>
</organism>
<sequence length="303" mass="32371">MLEWEKTTLLEEIGQEAGYKFVHARRLIRSNDPLKLLGDANTFVIDALDEIAVQAEGDAVDAVLASLEVAGFPNFILSCRVADWRSATSAQALGDAYGNDPLELFLEPISRCDARSLLSKGIGDERAETVLIHFEERGLEGLFGNPQTLKLIRAVASSEELPVSKAALFTLAAAKMWAEHSQKKPNSSLSRLNEIEALDAAGATFSSLILTGKRAVSRSSALVMDQDDLAVADVGLLASREAIDAVLGSRLLTSKVTVTERRLCNREHILGRQGTVCPATGAGSRVVTGAAGSDACGTQYSTR</sequence>
<dbReference type="Proteomes" id="UP001431784">
    <property type="component" value="Unassembled WGS sequence"/>
</dbReference>
<reference evidence="1" key="1">
    <citation type="submission" date="2023-02" db="EMBL/GenBank/DDBJ databases">
        <title>Description of Roseinatronobacter alkalisoli sp. nov., an alkaliphilic bacerium isolated from soda soil.</title>
        <authorList>
            <person name="Wei W."/>
        </authorList>
    </citation>
    <scope>NUCLEOTIDE SEQUENCE</scope>
    <source>
        <strain evidence="1">HJB301</strain>
    </source>
</reference>
<name>A0ABT5TGP2_9RHOB</name>
<dbReference type="EMBL" id="JAQZSM010000025">
    <property type="protein sequence ID" value="MDD7973098.1"/>
    <property type="molecule type" value="Genomic_DNA"/>
</dbReference>
<evidence type="ECO:0000313" key="1">
    <source>
        <dbReference type="EMBL" id="MDD7973098.1"/>
    </source>
</evidence>
<protein>
    <submittedName>
        <fullName evidence="1">Uncharacterized protein</fullName>
    </submittedName>
</protein>